<evidence type="ECO:0000313" key="2">
    <source>
        <dbReference type="EMBL" id="MFB6393912.1"/>
    </source>
</evidence>
<keyword evidence="3" id="KW-1185">Reference proteome</keyword>
<sequence>MTLSALEPVVPDAEAISTADAAVDRVRSYLATGTPRATRIRVRVEDNGEVVVVPRAAVELFAQILAHMAAGHGVTVVPEHAELTTQQAATLLNVSRPYLIGLLDAGEIDYRRVGKHRRVRAASLLAYQRRDDRRRRAAADELAELTEEMGLYE</sequence>
<feature type="domain" description="Helix-turn-helix" evidence="1">
    <location>
        <begin position="83"/>
        <end position="130"/>
    </location>
</feature>
<comment type="caution">
    <text evidence="2">The sequence shown here is derived from an EMBL/GenBank/DDBJ whole genome shotgun (WGS) entry which is preliminary data.</text>
</comment>
<dbReference type="Pfam" id="PF12728">
    <property type="entry name" value="HTH_17"/>
    <property type="match status" value="1"/>
</dbReference>
<reference evidence="2 3" key="1">
    <citation type="submission" date="2024-04" db="EMBL/GenBank/DDBJ databases">
        <title>Polymorphospora sp. isolated from Baiyangdian Lake in Xiong'an New Area.</title>
        <authorList>
            <person name="Zhang X."/>
            <person name="Liu J."/>
        </authorList>
    </citation>
    <scope>NUCLEOTIDE SEQUENCE [LARGE SCALE GENOMIC DNA]</scope>
    <source>
        <strain evidence="2 3">2-325</strain>
    </source>
</reference>
<name>A0ABV5CPI5_9ACTN</name>
<accession>A0ABV5CPI5</accession>
<dbReference type="RefSeq" id="WP_375734235.1">
    <property type="nucleotide sequence ID" value="NZ_JBCGDC010000028.1"/>
</dbReference>
<dbReference type="Proteomes" id="UP001582793">
    <property type="component" value="Unassembled WGS sequence"/>
</dbReference>
<organism evidence="2 3">
    <name type="scientific">Polymorphospora lycopeni</name>
    <dbReference type="NCBI Taxonomy" id="3140240"/>
    <lineage>
        <taxon>Bacteria</taxon>
        <taxon>Bacillati</taxon>
        <taxon>Actinomycetota</taxon>
        <taxon>Actinomycetes</taxon>
        <taxon>Micromonosporales</taxon>
        <taxon>Micromonosporaceae</taxon>
        <taxon>Polymorphospora</taxon>
    </lineage>
</organism>
<protein>
    <submittedName>
        <fullName evidence="2">Helix-turn-helix domain-containing protein</fullName>
    </submittedName>
</protein>
<dbReference type="EMBL" id="JBCGDC010000028">
    <property type="protein sequence ID" value="MFB6393912.1"/>
    <property type="molecule type" value="Genomic_DNA"/>
</dbReference>
<proteinExistence type="predicted"/>
<dbReference type="NCBIfam" id="TIGR01764">
    <property type="entry name" value="excise"/>
    <property type="match status" value="1"/>
</dbReference>
<evidence type="ECO:0000313" key="3">
    <source>
        <dbReference type="Proteomes" id="UP001582793"/>
    </source>
</evidence>
<dbReference type="InterPro" id="IPR010093">
    <property type="entry name" value="SinI_DNA-bd"/>
</dbReference>
<gene>
    <name evidence="2" type="ORF">AAFH96_12470</name>
</gene>
<dbReference type="InterPro" id="IPR041657">
    <property type="entry name" value="HTH_17"/>
</dbReference>
<evidence type="ECO:0000259" key="1">
    <source>
        <dbReference type="Pfam" id="PF12728"/>
    </source>
</evidence>